<keyword evidence="4" id="KW-1185">Reference proteome</keyword>
<dbReference type="PROSITE" id="PS50222">
    <property type="entry name" value="EF_HAND_2"/>
    <property type="match status" value="1"/>
</dbReference>
<evidence type="ECO:0000313" key="3">
    <source>
        <dbReference type="EMBL" id="QDU31528.1"/>
    </source>
</evidence>
<evidence type="ECO:0000259" key="2">
    <source>
        <dbReference type="PROSITE" id="PS50222"/>
    </source>
</evidence>
<gene>
    <name evidence="3" type="primary">exaA</name>
    <name evidence="3" type="ORF">ETAA8_66870</name>
</gene>
<dbReference type="SMART" id="SM00564">
    <property type="entry name" value="PQQ"/>
    <property type="match status" value="4"/>
</dbReference>
<dbReference type="InterPro" id="IPR002372">
    <property type="entry name" value="PQQ_rpt_dom"/>
</dbReference>
<dbReference type="KEGG" id="aagg:ETAA8_66870"/>
<organism evidence="3 4">
    <name type="scientific">Anatilimnocola aggregata</name>
    <dbReference type="NCBI Taxonomy" id="2528021"/>
    <lineage>
        <taxon>Bacteria</taxon>
        <taxon>Pseudomonadati</taxon>
        <taxon>Planctomycetota</taxon>
        <taxon>Planctomycetia</taxon>
        <taxon>Pirellulales</taxon>
        <taxon>Pirellulaceae</taxon>
        <taxon>Anatilimnocola</taxon>
    </lineage>
</organism>
<feature type="domain" description="EF-hand" evidence="2">
    <location>
        <begin position="295"/>
        <end position="330"/>
    </location>
</feature>
<dbReference type="Proteomes" id="UP000315017">
    <property type="component" value="Chromosome"/>
</dbReference>
<sequence length="475" mass="51116" precursor="true">MRSLSLLLVSLLCATVATAEDWPQFRGVNSSGVSTAAKPLPTTFSTTENQLWSAKLGDGIGSPIIVDGKLYVTGMTGDQKLGVFSLDAVTGKELWKREFDTGKLPRITPPNSHASSTPACDGKRVYVHFSTLGLFALDAATGADIWKYPLPLPAYLMDWGSGASPIVYQDLVIFNQDDDLASALFAIDASTGKLRWKTDRSEMLAGYAVPVICQAGGRADLVVAGSGKLKGYDPATGKELWTCNTLLRTIMTSPVVRNDKIYIAVQSYGDETRTLKYALLEWLDTNQDGQLARNEVPKEFQERFDKSDKDKSGHLNGGELDTAFQSAENQSGGGNTIQAVRGGGTGDVTETHVVFNLHNRSPSNLCSPLVVGEQILVVKKGGLTSSFDAETGTTHWELSRIRNIGDYYGSPVAGDGKIYVPGENGFIVVLEQGPKLKILSKNDIGESCLATPAIADGRLYIRGRNSLFCFAAEGK</sequence>
<dbReference type="GO" id="GO:0005509">
    <property type="term" value="F:calcium ion binding"/>
    <property type="evidence" value="ECO:0007669"/>
    <property type="project" value="InterPro"/>
</dbReference>
<keyword evidence="3" id="KW-0560">Oxidoreductase</keyword>
<dbReference type="InterPro" id="IPR011047">
    <property type="entry name" value="Quinoprotein_ADH-like_sf"/>
</dbReference>
<dbReference type="GO" id="GO:0052934">
    <property type="term" value="F:alcohol dehydrogenase (cytochrome c) activity"/>
    <property type="evidence" value="ECO:0007669"/>
    <property type="project" value="UniProtKB-EC"/>
</dbReference>
<dbReference type="Gene3D" id="2.130.10.10">
    <property type="entry name" value="YVTN repeat-like/Quinoprotein amine dehydrogenase"/>
    <property type="match status" value="2"/>
</dbReference>
<dbReference type="SUPFAM" id="SSF50998">
    <property type="entry name" value="Quinoprotein alcohol dehydrogenase-like"/>
    <property type="match status" value="1"/>
</dbReference>
<feature type="chain" id="PRO_5022102891" evidence="1">
    <location>
        <begin position="20"/>
        <end position="475"/>
    </location>
</feature>
<dbReference type="EMBL" id="CP036274">
    <property type="protein sequence ID" value="QDU31528.1"/>
    <property type="molecule type" value="Genomic_DNA"/>
</dbReference>
<feature type="signal peptide" evidence="1">
    <location>
        <begin position="1"/>
        <end position="19"/>
    </location>
</feature>
<dbReference type="PANTHER" id="PTHR34512">
    <property type="entry name" value="CELL SURFACE PROTEIN"/>
    <property type="match status" value="1"/>
</dbReference>
<evidence type="ECO:0000256" key="1">
    <source>
        <dbReference type="SAM" id="SignalP"/>
    </source>
</evidence>
<dbReference type="InterPro" id="IPR018391">
    <property type="entry name" value="PQQ_b-propeller_rpt"/>
</dbReference>
<dbReference type="Pfam" id="PF13360">
    <property type="entry name" value="PQQ_2"/>
    <property type="match status" value="2"/>
</dbReference>
<dbReference type="PANTHER" id="PTHR34512:SF30">
    <property type="entry name" value="OUTER MEMBRANE PROTEIN ASSEMBLY FACTOR BAMB"/>
    <property type="match status" value="1"/>
</dbReference>
<accession>A0A517YMS5</accession>
<reference evidence="3 4" key="1">
    <citation type="submission" date="2019-02" db="EMBL/GenBank/DDBJ databases">
        <title>Deep-cultivation of Planctomycetes and their phenomic and genomic characterization uncovers novel biology.</title>
        <authorList>
            <person name="Wiegand S."/>
            <person name="Jogler M."/>
            <person name="Boedeker C."/>
            <person name="Pinto D."/>
            <person name="Vollmers J."/>
            <person name="Rivas-Marin E."/>
            <person name="Kohn T."/>
            <person name="Peeters S.H."/>
            <person name="Heuer A."/>
            <person name="Rast P."/>
            <person name="Oberbeckmann S."/>
            <person name="Bunk B."/>
            <person name="Jeske O."/>
            <person name="Meyerdierks A."/>
            <person name="Storesund J.E."/>
            <person name="Kallscheuer N."/>
            <person name="Luecker S."/>
            <person name="Lage O.M."/>
            <person name="Pohl T."/>
            <person name="Merkel B.J."/>
            <person name="Hornburger P."/>
            <person name="Mueller R.-W."/>
            <person name="Bruemmer F."/>
            <person name="Labrenz M."/>
            <person name="Spormann A.M."/>
            <person name="Op den Camp H."/>
            <person name="Overmann J."/>
            <person name="Amann R."/>
            <person name="Jetten M.S.M."/>
            <person name="Mascher T."/>
            <person name="Medema M.H."/>
            <person name="Devos D.P."/>
            <person name="Kaster A.-K."/>
            <person name="Ovreas L."/>
            <person name="Rohde M."/>
            <person name="Galperin M.Y."/>
            <person name="Jogler C."/>
        </authorList>
    </citation>
    <scope>NUCLEOTIDE SEQUENCE [LARGE SCALE GENOMIC DNA]</scope>
    <source>
        <strain evidence="3 4">ETA_A8</strain>
    </source>
</reference>
<protein>
    <submittedName>
        <fullName evidence="3">Quinoprotein ethanol dehydrogenase</fullName>
        <ecNumber evidence="3">1.1.2.8</ecNumber>
    </submittedName>
</protein>
<dbReference type="InterPro" id="IPR018247">
    <property type="entry name" value="EF_Hand_1_Ca_BS"/>
</dbReference>
<dbReference type="RefSeq" id="WP_145098808.1">
    <property type="nucleotide sequence ID" value="NZ_CP036274.1"/>
</dbReference>
<dbReference type="AlphaFoldDB" id="A0A517YMS5"/>
<proteinExistence type="predicted"/>
<dbReference type="OrthoDB" id="244732at2"/>
<dbReference type="SUPFAM" id="SSF47473">
    <property type="entry name" value="EF-hand"/>
    <property type="match status" value="1"/>
</dbReference>
<evidence type="ECO:0000313" key="4">
    <source>
        <dbReference type="Proteomes" id="UP000315017"/>
    </source>
</evidence>
<dbReference type="PROSITE" id="PS00018">
    <property type="entry name" value="EF_HAND_1"/>
    <property type="match status" value="1"/>
</dbReference>
<dbReference type="InterPro" id="IPR015943">
    <property type="entry name" value="WD40/YVTN_repeat-like_dom_sf"/>
</dbReference>
<name>A0A517YMS5_9BACT</name>
<dbReference type="InterPro" id="IPR011992">
    <property type="entry name" value="EF-hand-dom_pair"/>
</dbReference>
<dbReference type="InterPro" id="IPR002048">
    <property type="entry name" value="EF_hand_dom"/>
</dbReference>
<keyword evidence="1" id="KW-0732">Signal</keyword>
<dbReference type="EC" id="1.1.2.8" evidence="3"/>